<dbReference type="Proteomes" id="UP000515158">
    <property type="component" value="Unplaced"/>
</dbReference>
<evidence type="ECO:0000313" key="1">
    <source>
        <dbReference type="Proteomes" id="UP000515158"/>
    </source>
</evidence>
<evidence type="ECO:0000313" key="2">
    <source>
        <dbReference type="RefSeq" id="XP_034242834.1"/>
    </source>
</evidence>
<proteinExistence type="predicted"/>
<dbReference type="InParanoid" id="A0A6P8ZNR9"/>
<dbReference type="KEGG" id="tpal:117646170"/>
<dbReference type="OrthoDB" id="8230805at2759"/>
<gene>
    <name evidence="2" type="primary">LOC117646170</name>
</gene>
<keyword evidence="1" id="KW-1185">Reference proteome</keyword>
<dbReference type="GeneID" id="117646170"/>
<dbReference type="AlphaFoldDB" id="A0A6P8ZNR9"/>
<organism evidence="2">
    <name type="scientific">Thrips palmi</name>
    <name type="common">Melon thrips</name>
    <dbReference type="NCBI Taxonomy" id="161013"/>
    <lineage>
        <taxon>Eukaryota</taxon>
        <taxon>Metazoa</taxon>
        <taxon>Ecdysozoa</taxon>
        <taxon>Arthropoda</taxon>
        <taxon>Hexapoda</taxon>
        <taxon>Insecta</taxon>
        <taxon>Pterygota</taxon>
        <taxon>Neoptera</taxon>
        <taxon>Paraneoptera</taxon>
        <taxon>Thysanoptera</taxon>
        <taxon>Terebrantia</taxon>
        <taxon>Thripoidea</taxon>
        <taxon>Thripidae</taxon>
        <taxon>Thrips</taxon>
    </lineage>
</organism>
<sequence length="217" mass="24164">MLPAARKALFTQSKCQPKAVELNGATVASEKYMKKWQEFIEDVTLLNPTRASLKAAVRLPRLASLSVKFKFDAYNRDYEVPSLEGPGSTTLKTLKLYERVHFSGVDSLIRAHATTLEVVSAYCLPGEALSVCTALRRLALDVYPETDEERLLKLLRAKKPLERLDFQSFNCHNARACSALRSRIKAEGLVRGDVGCDSCERGGPVLVDPHRMRGRPS</sequence>
<protein>
    <submittedName>
        <fullName evidence="2">Uncharacterized protein LOC117646170</fullName>
    </submittedName>
</protein>
<name>A0A6P8ZNR9_THRPL</name>
<accession>A0A6P8ZNR9</accession>
<reference evidence="2" key="1">
    <citation type="submission" date="2025-08" db="UniProtKB">
        <authorList>
            <consortium name="RefSeq"/>
        </authorList>
    </citation>
    <scope>IDENTIFICATION</scope>
    <source>
        <tissue evidence="2">Total insect</tissue>
    </source>
</reference>
<dbReference type="RefSeq" id="XP_034242834.1">
    <property type="nucleotide sequence ID" value="XM_034386943.1"/>
</dbReference>